<dbReference type="Pfam" id="PF12734">
    <property type="entry name" value="CYSTM"/>
    <property type="match status" value="1"/>
</dbReference>
<feature type="domain" description="Cysteine-rich transmembrane" evidence="5">
    <location>
        <begin position="828"/>
        <end position="863"/>
    </location>
</feature>
<feature type="region of interest" description="Disordered" evidence="4">
    <location>
        <begin position="370"/>
        <end position="466"/>
    </location>
</feature>
<feature type="compositionally biased region" description="Polar residues" evidence="4">
    <location>
        <begin position="748"/>
        <end position="763"/>
    </location>
</feature>
<evidence type="ECO:0000259" key="5">
    <source>
        <dbReference type="Pfam" id="PF12734"/>
    </source>
</evidence>
<evidence type="ECO:0000313" key="7">
    <source>
        <dbReference type="Proteomes" id="UP000237438"/>
    </source>
</evidence>
<feature type="region of interest" description="Disordered" evidence="4">
    <location>
        <begin position="511"/>
        <end position="530"/>
    </location>
</feature>
<feature type="region of interest" description="Disordered" evidence="4">
    <location>
        <begin position="743"/>
        <end position="835"/>
    </location>
</feature>
<name>A0A2S4Q064_9PEZI</name>
<sequence length="870" mass="98642">MSVTPIKSRFSKFRSNDSTREIDINSNAGNKRLFSSRESRQIDRSSKLISCSDKRQRSSSWLLASQNSRSDLPRRRLSNEKLFSSQCCSPQPRVSKFLEGSMHNRVSQRPPKLYLDIEENSSQECQNLHQNSISGASSNERSDSRNSRFKLRNSLASTLNLGIWKLWSKDHDPKRYEENSKRQLMNERQEKAKHLYQEYKKSGFFGNSDSRTLSRSHSTHVTETKVSAPISFKHDSGIELGEKRPTLVQVSEVKTRKTFREAESEKTKRQGIIFLDPPKYPYHDIQTEHRQPPSNSATYSHQSLSAPKTPRIKKSSLKNIRKAFTGTAIQVSDDNYSHKTPTRKDLQKQQKLVKRVSNLEVKLSQAKRQLAKASSGFVDNDPFQASPSRGRQLNVPKHSSPTNKSPTHNLFQDYQSEHGSQARRRRRRAVSFDASSQKLSSSYDSHTSRLRNRSSSWNNKPLPSEPTIVTDHVISRIDKDLLTRNISHFSDSDSEELHRFSKERDFFQKFPYKSRKNKDDSEPANKRKISLFPSKEAPQISPLYQVGGKKSSLIKRLSKEVSGDEKNHHGSVEENQCALLSQPDIHKNSVRNSTNKPQLCRSTSLQCNHSANHNSRSRPHSNNSNLSSFTAHSQISYRRNLNRLSEKNIPSLPPPIQIKIPSARERDQSKPLYDTAKFNTVVDDCDCLRVTDLNTEEISYSGEDDDEFHDLDYINDDQIGQEQVYHSPSPLPKESTHSHINETDIESKFSSNKRITEKNNTSNDHFEWPEDTWGGAFDKPIIMSNQQYYGGGPPQGQGYPPPQGPPFPNQTYAPPGQQGYGGAPPMEYGQQQTKGKKSDGASKGCLAGCLAALCCCCVCEEGCEACAECI</sequence>
<evidence type="ECO:0000256" key="4">
    <source>
        <dbReference type="SAM" id="MobiDB-lite"/>
    </source>
</evidence>
<comment type="caution">
    <text evidence="6">The sequence shown here is derived from an EMBL/GenBank/DDBJ whole genome shotgun (WGS) entry which is preliminary data.</text>
</comment>
<comment type="subcellular location">
    <subcellularLocation>
        <location evidence="1">Membrane</location>
    </subcellularLocation>
</comment>
<protein>
    <recommendedName>
        <fullName evidence="5">Cysteine-rich transmembrane domain-containing protein</fullName>
    </recommendedName>
</protein>
<feature type="region of interest" description="Disordered" evidence="4">
    <location>
        <begin position="284"/>
        <end position="313"/>
    </location>
</feature>
<feature type="compositionally biased region" description="Pro residues" evidence="4">
    <location>
        <begin position="799"/>
        <end position="808"/>
    </location>
</feature>
<feature type="compositionally biased region" description="Polar residues" evidence="4">
    <location>
        <begin position="433"/>
        <end position="445"/>
    </location>
</feature>
<dbReference type="STRING" id="225359.A0A2S4Q064"/>
<proteinExistence type="inferred from homology"/>
<feature type="compositionally biased region" description="Polar residues" evidence="4">
    <location>
        <begin position="292"/>
        <end position="306"/>
    </location>
</feature>
<keyword evidence="7" id="KW-1185">Reference proteome</keyword>
<dbReference type="Proteomes" id="UP000237438">
    <property type="component" value="Unassembled WGS sequence"/>
</dbReference>
<gene>
    <name evidence="6" type="ORF">EPUL_001860</name>
</gene>
<keyword evidence="3" id="KW-0472">Membrane</keyword>
<dbReference type="OrthoDB" id="5226996at2759"/>
<comment type="similarity">
    <text evidence="2">Belongs to the CYSTM1 family.</text>
</comment>
<evidence type="ECO:0000256" key="2">
    <source>
        <dbReference type="ARBA" id="ARBA00009444"/>
    </source>
</evidence>
<evidence type="ECO:0000256" key="1">
    <source>
        <dbReference type="ARBA" id="ARBA00004370"/>
    </source>
</evidence>
<dbReference type="InterPro" id="IPR028144">
    <property type="entry name" value="CYSTM_dom"/>
</dbReference>
<dbReference type="EMBL" id="PEDP01000083">
    <property type="protein sequence ID" value="POS87685.1"/>
    <property type="molecule type" value="Genomic_DNA"/>
</dbReference>
<organism evidence="6 7">
    <name type="scientific">Erysiphe pulchra</name>
    <dbReference type="NCBI Taxonomy" id="225359"/>
    <lineage>
        <taxon>Eukaryota</taxon>
        <taxon>Fungi</taxon>
        <taxon>Dikarya</taxon>
        <taxon>Ascomycota</taxon>
        <taxon>Pezizomycotina</taxon>
        <taxon>Leotiomycetes</taxon>
        <taxon>Erysiphales</taxon>
        <taxon>Erysiphaceae</taxon>
        <taxon>Erysiphe</taxon>
    </lineage>
</organism>
<evidence type="ECO:0000256" key="3">
    <source>
        <dbReference type="ARBA" id="ARBA00023136"/>
    </source>
</evidence>
<feature type="compositionally biased region" description="Polar residues" evidence="4">
    <location>
        <begin position="383"/>
        <end position="419"/>
    </location>
</feature>
<feature type="non-terminal residue" evidence="6">
    <location>
        <position position="870"/>
    </location>
</feature>
<dbReference type="GO" id="GO:0016020">
    <property type="term" value="C:membrane"/>
    <property type="evidence" value="ECO:0007669"/>
    <property type="project" value="UniProtKB-SubCell"/>
</dbReference>
<dbReference type="AlphaFoldDB" id="A0A2S4Q064"/>
<feature type="region of interest" description="Disordered" evidence="4">
    <location>
        <begin position="608"/>
        <end position="627"/>
    </location>
</feature>
<accession>A0A2S4Q064</accession>
<reference evidence="6 7" key="1">
    <citation type="submission" date="2017-10" db="EMBL/GenBank/DDBJ databases">
        <title>Development of genomic resources for the powdery mildew, Erysiphe pulchra.</title>
        <authorList>
            <person name="Wadl P.A."/>
            <person name="Mack B.M."/>
            <person name="Moore G."/>
            <person name="Beltz S.B."/>
        </authorList>
    </citation>
    <scope>NUCLEOTIDE SEQUENCE [LARGE SCALE GENOMIC DNA]</scope>
    <source>
        <strain evidence="6">Cflorida</strain>
    </source>
</reference>
<evidence type="ECO:0000313" key="6">
    <source>
        <dbReference type="EMBL" id="POS87685.1"/>
    </source>
</evidence>